<evidence type="ECO:0000313" key="1">
    <source>
        <dbReference type="EMBL" id="KAJ3640478.1"/>
    </source>
</evidence>
<proteinExistence type="predicted"/>
<evidence type="ECO:0000313" key="2">
    <source>
        <dbReference type="Proteomes" id="UP001168821"/>
    </source>
</evidence>
<protein>
    <submittedName>
        <fullName evidence="1">Uncharacterized protein</fullName>
    </submittedName>
</protein>
<gene>
    <name evidence="1" type="ORF">Zmor_003772</name>
</gene>
<sequence length="174" mass="20526">MVKKAHSLLDLLRKTFCEISPLVLSKLYRTYVRPILEFSNSVWTPVLQRDINQLESVQRRATRIPFGRIRPQYLERLSLMRLTTLSERRFRGDLITTYRAVNNPSSPICHLFVLNSNQITRGHSFELIKERCTSTARRTFLTNRVVNHWNPLPDDIVTSQSLLVFKKRYDEHNV</sequence>
<keyword evidence="2" id="KW-1185">Reference proteome</keyword>
<name>A0AA38M1M4_9CUCU</name>
<dbReference type="Proteomes" id="UP001168821">
    <property type="component" value="Unassembled WGS sequence"/>
</dbReference>
<dbReference type="PANTHER" id="PTHR33332">
    <property type="entry name" value="REVERSE TRANSCRIPTASE DOMAIN-CONTAINING PROTEIN"/>
    <property type="match status" value="1"/>
</dbReference>
<reference evidence="1" key="1">
    <citation type="journal article" date="2023" name="G3 (Bethesda)">
        <title>Whole genome assemblies of Zophobas morio and Tenebrio molitor.</title>
        <authorList>
            <person name="Kaur S."/>
            <person name="Stinson S.A."/>
            <person name="diCenzo G.C."/>
        </authorList>
    </citation>
    <scope>NUCLEOTIDE SEQUENCE</scope>
    <source>
        <strain evidence="1">QUZm001</strain>
    </source>
</reference>
<comment type="caution">
    <text evidence="1">The sequence shown here is derived from an EMBL/GenBank/DDBJ whole genome shotgun (WGS) entry which is preliminary data.</text>
</comment>
<organism evidence="1 2">
    <name type="scientific">Zophobas morio</name>
    <dbReference type="NCBI Taxonomy" id="2755281"/>
    <lineage>
        <taxon>Eukaryota</taxon>
        <taxon>Metazoa</taxon>
        <taxon>Ecdysozoa</taxon>
        <taxon>Arthropoda</taxon>
        <taxon>Hexapoda</taxon>
        <taxon>Insecta</taxon>
        <taxon>Pterygota</taxon>
        <taxon>Neoptera</taxon>
        <taxon>Endopterygota</taxon>
        <taxon>Coleoptera</taxon>
        <taxon>Polyphaga</taxon>
        <taxon>Cucujiformia</taxon>
        <taxon>Tenebrionidae</taxon>
        <taxon>Zophobas</taxon>
    </lineage>
</organism>
<accession>A0AA38M1M4</accession>
<dbReference type="AlphaFoldDB" id="A0AA38M1M4"/>
<dbReference type="PRINTS" id="PR01345">
    <property type="entry name" value="CERVTRCPTASE"/>
</dbReference>
<dbReference type="EMBL" id="JALNTZ010000010">
    <property type="protein sequence ID" value="KAJ3640478.1"/>
    <property type="molecule type" value="Genomic_DNA"/>
</dbReference>